<reference evidence="2" key="1">
    <citation type="submission" date="2023-07" db="EMBL/GenBank/DDBJ databases">
        <title>Genomic Encyclopedia of Type Strains, Phase IV (KMG-IV): sequencing the most valuable type-strain genomes for metagenomic binning, comparative biology and taxonomic classification.</title>
        <authorList>
            <person name="Goeker M."/>
        </authorList>
    </citation>
    <scope>NUCLEOTIDE SEQUENCE</scope>
    <source>
        <strain evidence="2">DSM 24202</strain>
    </source>
</reference>
<dbReference type="SUPFAM" id="SSF56317">
    <property type="entry name" value="Carbon-nitrogen hydrolase"/>
    <property type="match status" value="1"/>
</dbReference>
<name>A0AAE3VHQ9_9BACT</name>
<evidence type="ECO:0000313" key="3">
    <source>
        <dbReference type="Proteomes" id="UP001238163"/>
    </source>
</evidence>
<dbReference type="AlphaFoldDB" id="A0AAE3VHQ9"/>
<accession>A0AAE3VHQ9</accession>
<keyword evidence="3" id="KW-1185">Reference proteome</keyword>
<dbReference type="InterPro" id="IPR003010">
    <property type="entry name" value="C-N_Hydrolase"/>
</dbReference>
<sequence length="279" mass="30321">MMSDGMTFRLGLCQMNAVAEEDANIAAIRHSLSQFAADGCDLALLPEYAFCLGGRNAMRAAARDDSAWRELLGTLCREAGVAALFGGVVLRDGDKLYDRAYVISEQGAPLGCYDKMHLFPFRPEHPEAMIETEFFTPGLSLPQPVSHHGWRIGLSICFDLRFPELYVAQWPCDLLICPAAFAAHTGRVHWSVLLRSRAIENQSWVAGVGQGGANAATGLELYGHSAIYDPWGLPIAEVPHSRALNLVVSINKERLAQCRAALPMGRPEPGCGHCACGCH</sequence>
<dbReference type="Proteomes" id="UP001238163">
    <property type="component" value="Unassembled WGS sequence"/>
</dbReference>
<dbReference type="EMBL" id="JAUSVL010000001">
    <property type="protein sequence ID" value="MDQ0290626.1"/>
    <property type="molecule type" value="Genomic_DNA"/>
</dbReference>
<keyword evidence="2" id="KW-0378">Hydrolase</keyword>
<dbReference type="Pfam" id="PF00795">
    <property type="entry name" value="CN_hydrolase"/>
    <property type="match status" value="1"/>
</dbReference>
<dbReference type="PROSITE" id="PS50263">
    <property type="entry name" value="CN_HYDROLASE"/>
    <property type="match status" value="1"/>
</dbReference>
<dbReference type="GO" id="GO:0000257">
    <property type="term" value="F:nitrilase activity"/>
    <property type="evidence" value="ECO:0007669"/>
    <property type="project" value="UniProtKB-EC"/>
</dbReference>
<evidence type="ECO:0000313" key="2">
    <source>
        <dbReference type="EMBL" id="MDQ0290626.1"/>
    </source>
</evidence>
<feature type="domain" description="CN hydrolase" evidence="1">
    <location>
        <begin position="8"/>
        <end position="252"/>
    </location>
</feature>
<dbReference type="PANTHER" id="PTHR23088:SF27">
    <property type="entry name" value="DEAMINATED GLUTATHIONE AMIDASE"/>
    <property type="match status" value="1"/>
</dbReference>
<dbReference type="Gene3D" id="3.60.110.10">
    <property type="entry name" value="Carbon-nitrogen hydrolase"/>
    <property type="match status" value="1"/>
</dbReference>
<protein>
    <submittedName>
        <fullName evidence="2">Nitrilase</fullName>
        <ecNumber evidence="2">3.5.5.1</ecNumber>
    </submittedName>
</protein>
<dbReference type="InterPro" id="IPR036526">
    <property type="entry name" value="C-N_Hydrolase_sf"/>
</dbReference>
<comment type="caution">
    <text evidence="2">The sequence shown here is derived from an EMBL/GenBank/DDBJ whole genome shotgun (WGS) entry which is preliminary data.</text>
</comment>
<dbReference type="EC" id="3.5.5.1" evidence="2"/>
<evidence type="ECO:0000259" key="1">
    <source>
        <dbReference type="PROSITE" id="PS50263"/>
    </source>
</evidence>
<gene>
    <name evidence="2" type="ORF">J3R75_002733</name>
</gene>
<proteinExistence type="predicted"/>
<dbReference type="RefSeq" id="WP_307262307.1">
    <property type="nucleotide sequence ID" value="NZ_JAUSVL010000001.1"/>
</dbReference>
<dbReference type="PANTHER" id="PTHR23088">
    <property type="entry name" value="NITRILASE-RELATED"/>
    <property type="match status" value="1"/>
</dbReference>
<organism evidence="2 3">
    <name type="scientific">Oligosphaera ethanolica</name>
    <dbReference type="NCBI Taxonomy" id="760260"/>
    <lineage>
        <taxon>Bacteria</taxon>
        <taxon>Pseudomonadati</taxon>
        <taxon>Lentisphaerota</taxon>
        <taxon>Oligosphaeria</taxon>
        <taxon>Oligosphaerales</taxon>
        <taxon>Oligosphaeraceae</taxon>
        <taxon>Oligosphaera</taxon>
    </lineage>
</organism>